<organism evidence="2">
    <name type="scientific">Oceaniferula spumae</name>
    <dbReference type="NCBI Taxonomy" id="2979115"/>
    <lineage>
        <taxon>Bacteria</taxon>
        <taxon>Pseudomonadati</taxon>
        <taxon>Verrucomicrobiota</taxon>
        <taxon>Verrucomicrobiia</taxon>
        <taxon>Verrucomicrobiales</taxon>
        <taxon>Verrucomicrobiaceae</taxon>
        <taxon>Oceaniferula</taxon>
    </lineage>
</organism>
<protein>
    <submittedName>
        <fullName evidence="2">Uncharacterized protein</fullName>
    </submittedName>
</protein>
<dbReference type="AlphaFoldDB" id="A0AAT9FH34"/>
<feature type="compositionally biased region" description="Basic and acidic residues" evidence="1">
    <location>
        <begin position="151"/>
        <end position="161"/>
    </location>
</feature>
<name>A0AAT9FH34_9BACT</name>
<evidence type="ECO:0000256" key="1">
    <source>
        <dbReference type="SAM" id="MobiDB-lite"/>
    </source>
</evidence>
<sequence length="161" mass="17481">MNPNDYIPKPCHENWNAMSGDEKRKFCAKCSTHVHDLSEKSAEEIRSLHEANGGKLCGSFKLRSSLALGSGIASLALASCNSDKGAHRPDQPGPRLAGAICPPPEQTDHGDKAKPKHKFAKPPGKGKVVKPKDKPVKKIVPPEPMLLGEIHVPERERFPEA</sequence>
<proteinExistence type="predicted"/>
<feature type="region of interest" description="Disordered" evidence="1">
    <location>
        <begin position="81"/>
        <end position="161"/>
    </location>
</feature>
<evidence type="ECO:0000313" key="2">
    <source>
        <dbReference type="EMBL" id="BDS05285.1"/>
    </source>
</evidence>
<accession>A0AAT9FH34</accession>
<reference evidence="2" key="1">
    <citation type="submission" date="2024-07" db="EMBL/GenBank/DDBJ databases">
        <title>Complete genome sequence of Verrucomicrobiaceae bacterium NT6N.</title>
        <authorList>
            <person name="Huang C."/>
            <person name="Takami H."/>
            <person name="Hamasaki K."/>
        </authorList>
    </citation>
    <scope>NUCLEOTIDE SEQUENCE</scope>
    <source>
        <strain evidence="2">NT6N</strain>
    </source>
</reference>
<dbReference type="KEGG" id="osu:NT6N_03250"/>
<gene>
    <name evidence="2" type="ORF">NT6N_03250</name>
</gene>
<dbReference type="EMBL" id="AP026866">
    <property type="protein sequence ID" value="BDS05285.1"/>
    <property type="molecule type" value="Genomic_DNA"/>
</dbReference>